<dbReference type="Proteomes" id="UP000234331">
    <property type="component" value="Unassembled WGS sequence"/>
</dbReference>
<proteinExistence type="predicted"/>
<organism evidence="2 3">
    <name type="scientific">Frankia canadensis</name>
    <dbReference type="NCBI Taxonomy" id="1836972"/>
    <lineage>
        <taxon>Bacteria</taxon>
        <taxon>Bacillati</taxon>
        <taxon>Actinomycetota</taxon>
        <taxon>Actinomycetes</taxon>
        <taxon>Frankiales</taxon>
        <taxon>Frankiaceae</taxon>
        <taxon>Frankia</taxon>
    </lineage>
</organism>
<keyword evidence="1" id="KW-0472">Membrane</keyword>
<protein>
    <submittedName>
        <fullName evidence="2">Putative membrane protein</fullName>
    </submittedName>
</protein>
<dbReference type="AlphaFoldDB" id="A0A2I2L124"/>
<evidence type="ECO:0000256" key="1">
    <source>
        <dbReference type="SAM" id="Phobius"/>
    </source>
</evidence>
<name>A0A2I2L124_9ACTN</name>
<evidence type="ECO:0000313" key="2">
    <source>
        <dbReference type="EMBL" id="SNQ51605.1"/>
    </source>
</evidence>
<evidence type="ECO:0000313" key="3">
    <source>
        <dbReference type="Proteomes" id="UP000234331"/>
    </source>
</evidence>
<reference evidence="2 3" key="1">
    <citation type="submission" date="2017-06" db="EMBL/GenBank/DDBJ databases">
        <authorList>
            <person name="Kim H.J."/>
            <person name="Triplett B.A."/>
        </authorList>
    </citation>
    <scope>NUCLEOTIDE SEQUENCE [LARGE SCALE GENOMIC DNA]</scope>
    <source>
        <strain evidence="2">FRACA_ARgP5</strain>
    </source>
</reference>
<keyword evidence="3" id="KW-1185">Reference proteome</keyword>
<sequence>MSTRRGPSAGRGERVLLLVLGLLLVAAGVVALLAGAGVLGGDASRRAVLDPALRRFAAREGWFWPAVGVGCGLVALLALGWLARRPRGGRVRGFALVADELGVVQMPADALTDAVSADVAAVGGAADCRTRVRDRRDPALAIAVTVRRGADVPGVAAASVGPVLDRARVAVGRSDLRCEVDIGAPRRRGRVSRVR</sequence>
<keyword evidence="1" id="KW-1133">Transmembrane helix</keyword>
<dbReference type="EMBL" id="FZMO01000543">
    <property type="protein sequence ID" value="SNQ51605.1"/>
    <property type="molecule type" value="Genomic_DNA"/>
</dbReference>
<feature type="transmembrane region" description="Helical" evidence="1">
    <location>
        <begin position="64"/>
        <end position="83"/>
    </location>
</feature>
<gene>
    <name evidence="2" type="ORF">FRACA_760014</name>
</gene>
<dbReference type="RefSeq" id="WP_101835677.1">
    <property type="nucleotide sequence ID" value="NZ_FZMO01000543.1"/>
</dbReference>
<keyword evidence="1" id="KW-0812">Transmembrane</keyword>
<accession>A0A2I2L124</accession>